<protein>
    <submittedName>
        <fullName evidence="1">Uncharacterized protein</fullName>
    </submittedName>
</protein>
<evidence type="ECO:0000313" key="2">
    <source>
        <dbReference type="Proteomes" id="UP001283361"/>
    </source>
</evidence>
<reference evidence="1" key="1">
    <citation type="journal article" date="2023" name="G3 (Bethesda)">
        <title>A reference genome for the long-term kleptoplast-retaining sea slug Elysia crispata morphotype clarki.</title>
        <authorList>
            <person name="Eastman K.E."/>
            <person name="Pendleton A.L."/>
            <person name="Shaikh M.A."/>
            <person name="Suttiyut T."/>
            <person name="Ogas R."/>
            <person name="Tomko P."/>
            <person name="Gavelis G."/>
            <person name="Widhalm J.R."/>
            <person name="Wisecaver J.H."/>
        </authorList>
    </citation>
    <scope>NUCLEOTIDE SEQUENCE</scope>
    <source>
        <strain evidence="1">ECLA1</strain>
    </source>
</reference>
<gene>
    <name evidence="1" type="ORF">RRG08_052928</name>
</gene>
<organism evidence="1 2">
    <name type="scientific">Elysia crispata</name>
    <name type="common">lettuce slug</name>
    <dbReference type="NCBI Taxonomy" id="231223"/>
    <lineage>
        <taxon>Eukaryota</taxon>
        <taxon>Metazoa</taxon>
        <taxon>Spiralia</taxon>
        <taxon>Lophotrochozoa</taxon>
        <taxon>Mollusca</taxon>
        <taxon>Gastropoda</taxon>
        <taxon>Heterobranchia</taxon>
        <taxon>Euthyneura</taxon>
        <taxon>Panpulmonata</taxon>
        <taxon>Sacoglossa</taxon>
        <taxon>Placobranchoidea</taxon>
        <taxon>Plakobranchidae</taxon>
        <taxon>Elysia</taxon>
    </lineage>
</organism>
<dbReference type="Proteomes" id="UP001283361">
    <property type="component" value="Unassembled WGS sequence"/>
</dbReference>
<dbReference type="EMBL" id="JAWDGP010003277">
    <property type="protein sequence ID" value="KAK3775755.1"/>
    <property type="molecule type" value="Genomic_DNA"/>
</dbReference>
<evidence type="ECO:0000313" key="1">
    <source>
        <dbReference type="EMBL" id="KAK3775755.1"/>
    </source>
</evidence>
<dbReference type="AlphaFoldDB" id="A0AAE1DMX0"/>
<proteinExistence type="predicted"/>
<sequence length="106" mass="11905">MLESSRQTFRHFSAWCVYSSQRGLKAKFLRVPPLRFFLPLDFGQVTKLLAGGQLVGLSLNLRLSHGGTPLIPLTIDSAGFSIEVHLKIPYYGFLRQTQSGPTRTRL</sequence>
<keyword evidence="2" id="KW-1185">Reference proteome</keyword>
<accession>A0AAE1DMX0</accession>
<name>A0AAE1DMX0_9GAST</name>
<comment type="caution">
    <text evidence="1">The sequence shown here is derived from an EMBL/GenBank/DDBJ whole genome shotgun (WGS) entry which is preliminary data.</text>
</comment>